<dbReference type="RefSeq" id="WP_255333117.1">
    <property type="nucleotide sequence ID" value="NZ_VOTZ01000021.1"/>
</dbReference>
<dbReference type="PANTHER" id="PTHR43471:SF3">
    <property type="entry name" value="ABC TRANSPORTER PERMEASE PROTEIN NATB"/>
    <property type="match status" value="1"/>
</dbReference>
<feature type="transmembrane region" description="Helical" evidence="1">
    <location>
        <begin position="204"/>
        <end position="221"/>
    </location>
</feature>
<name>A0ABD4TNF2_9EURY</name>
<comment type="caution">
    <text evidence="2">The sequence shown here is derived from an EMBL/GenBank/DDBJ whole genome shotgun (WGS) entry which is preliminary data.</text>
</comment>
<feature type="transmembrane region" description="Helical" evidence="1">
    <location>
        <begin position="140"/>
        <end position="165"/>
    </location>
</feature>
<feature type="transmembrane region" description="Helical" evidence="1">
    <location>
        <begin position="21"/>
        <end position="44"/>
    </location>
</feature>
<evidence type="ECO:0000256" key="1">
    <source>
        <dbReference type="SAM" id="Phobius"/>
    </source>
</evidence>
<dbReference type="Pfam" id="PF12679">
    <property type="entry name" value="ABC2_membrane_2"/>
    <property type="match status" value="1"/>
</dbReference>
<keyword evidence="1" id="KW-0472">Membrane</keyword>
<feature type="transmembrane region" description="Helical" evidence="1">
    <location>
        <begin position="50"/>
        <end position="71"/>
    </location>
</feature>
<feature type="transmembrane region" description="Helical" evidence="1">
    <location>
        <begin position="172"/>
        <end position="192"/>
    </location>
</feature>
<keyword evidence="1" id="KW-1133">Transmembrane helix</keyword>
<accession>A0ABD4TNF2</accession>
<gene>
    <name evidence="2" type="ORF">FTO68_09190</name>
</gene>
<evidence type="ECO:0000313" key="2">
    <source>
        <dbReference type="EMBL" id="MCQ1539152.1"/>
    </source>
</evidence>
<keyword evidence="1" id="KW-0812">Transmembrane</keyword>
<dbReference type="GO" id="GO:0005886">
    <property type="term" value="C:plasma membrane"/>
    <property type="evidence" value="ECO:0007669"/>
    <property type="project" value="UniProtKB-SubCell"/>
</dbReference>
<reference evidence="2 3" key="1">
    <citation type="submission" date="2019-08" db="EMBL/GenBank/DDBJ databases">
        <authorList>
            <person name="Chen S.-C."/>
            <person name="Lai M.-C."/>
            <person name="You Y.-T."/>
        </authorList>
    </citation>
    <scope>NUCLEOTIDE SEQUENCE [LARGE SCALE GENOMIC DNA]</scope>
    <source>
        <strain evidence="2 3">P2F9704a</strain>
    </source>
</reference>
<protein>
    <submittedName>
        <fullName evidence="2">ABC transporter permease subunit</fullName>
    </submittedName>
</protein>
<dbReference type="Proteomes" id="UP001524383">
    <property type="component" value="Unassembled WGS sequence"/>
</dbReference>
<keyword evidence="3" id="KW-1185">Reference proteome</keyword>
<evidence type="ECO:0000313" key="3">
    <source>
        <dbReference type="Proteomes" id="UP001524383"/>
    </source>
</evidence>
<feature type="transmembrane region" description="Helical" evidence="1">
    <location>
        <begin position="103"/>
        <end position="128"/>
    </location>
</feature>
<proteinExistence type="predicted"/>
<organism evidence="2 3">
    <name type="scientific">Methanocalculus taiwanensis</name>
    <dbReference type="NCBI Taxonomy" id="106207"/>
    <lineage>
        <taxon>Archaea</taxon>
        <taxon>Methanobacteriati</taxon>
        <taxon>Methanobacteriota</taxon>
        <taxon>Stenosarchaea group</taxon>
        <taxon>Methanomicrobia</taxon>
        <taxon>Methanomicrobiales</taxon>
        <taxon>Methanocalculaceae</taxon>
        <taxon>Methanocalculus</taxon>
    </lineage>
</organism>
<dbReference type="AlphaFoldDB" id="A0ABD4TNF2"/>
<dbReference type="EMBL" id="VOTZ01000021">
    <property type="protein sequence ID" value="MCQ1539152.1"/>
    <property type="molecule type" value="Genomic_DNA"/>
</dbReference>
<dbReference type="PANTHER" id="PTHR43471">
    <property type="entry name" value="ABC TRANSPORTER PERMEASE"/>
    <property type="match status" value="1"/>
</dbReference>
<sequence>MNELRTIARKEFFQAITNKGVLIAAFIFAIWFPVFTTLGILAGISGDPGTALAGHLANLSVVLAIFMGYLFSSDAFFREKKDGTILTLLCAPVSLRQIWEGKVLGVATAAYGMTLLSVLITFAVAFAFSPIGITLPWLLLVHLVIILPLYAGASAGIIGSAQLYLGMRENQFLGMGFVFLFIFLIFSLQAFISPEGGITIQTELFFLVLGIVLLLSGRRWAGKLSKERIVRTIA</sequence>